<evidence type="ECO:0000313" key="1">
    <source>
        <dbReference type="EMBL" id="DAE25403.1"/>
    </source>
</evidence>
<organism evidence="1">
    <name type="scientific">Siphoviridae sp. ct6d71</name>
    <dbReference type="NCBI Taxonomy" id="2826298"/>
    <lineage>
        <taxon>Viruses</taxon>
        <taxon>Duplodnaviria</taxon>
        <taxon>Heunggongvirae</taxon>
        <taxon>Uroviricota</taxon>
        <taxon>Caudoviricetes</taxon>
    </lineage>
</organism>
<protein>
    <submittedName>
        <fullName evidence="1">Uncharacterized protein</fullName>
    </submittedName>
</protein>
<dbReference type="EMBL" id="BK015797">
    <property type="protein sequence ID" value="DAE25403.1"/>
    <property type="molecule type" value="Genomic_DNA"/>
</dbReference>
<proteinExistence type="predicted"/>
<name>A0A8S5R2T2_9CAUD</name>
<accession>A0A8S5R2T2</accession>
<sequence>MSINIDLLKTAYFPFDKAIPYKAGDKIIEIKPVKLIDSALYSASEPILKID</sequence>
<reference evidence="1" key="1">
    <citation type="journal article" date="2021" name="Proc. Natl. Acad. Sci. U.S.A.">
        <title>A Catalog of Tens of Thousands of Viruses from Human Metagenomes Reveals Hidden Associations with Chronic Diseases.</title>
        <authorList>
            <person name="Tisza M.J."/>
            <person name="Buck C.B."/>
        </authorList>
    </citation>
    <scope>NUCLEOTIDE SEQUENCE</scope>
    <source>
        <strain evidence="1">Ct6d71</strain>
    </source>
</reference>